<sequence length="163" mass="18110">MVKIADIVNALTGTYSLLNNTVFYVDNGTQIPSTWGNSPSGLLTYTKYGYMSAVMAATVSSWRPTDIRWPPKETDRAYAWELVGRHSLSYAGPFALNSSVANTKTQGQFLHGPIMTASVPAMVNETQARNYHVTEQGGEVYLNVWLTSQGLRSEIWWKRVVKG</sequence>
<dbReference type="Pfam" id="PF13924">
    <property type="entry name" value="Lipocalin_5"/>
    <property type="match status" value="1"/>
</dbReference>
<feature type="domain" description="Lipocalin-like" evidence="1">
    <location>
        <begin position="13"/>
        <end position="159"/>
    </location>
</feature>
<evidence type="ECO:0000313" key="3">
    <source>
        <dbReference type="Proteomes" id="UP001275084"/>
    </source>
</evidence>
<reference evidence="2" key="1">
    <citation type="journal article" date="2023" name="Mol. Phylogenet. Evol.">
        <title>Genome-scale phylogeny and comparative genomics of the fungal order Sordariales.</title>
        <authorList>
            <person name="Hensen N."/>
            <person name="Bonometti L."/>
            <person name="Westerberg I."/>
            <person name="Brannstrom I.O."/>
            <person name="Guillou S."/>
            <person name="Cros-Aarteil S."/>
            <person name="Calhoun S."/>
            <person name="Haridas S."/>
            <person name="Kuo A."/>
            <person name="Mondo S."/>
            <person name="Pangilinan J."/>
            <person name="Riley R."/>
            <person name="LaButti K."/>
            <person name="Andreopoulos B."/>
            <person name="Lipzen A."/>
            <person name="Chen C."/>
            <person name="Yan M."/>
            <person name="Daum C."/>
            <person name="Ng V."/>
            <person name="Clum A."/>
            <person name="Steindorff A."/>
            <person name="Ohm R.A."/>
            <person name="Martin F."/>
            <person name="Silar P."/>
            <person name="Natvig D.O."/>
            <person name="Lalanne C."/>
            <person name="Gautier V."/>
            <person name="Ament-Velasquez S.L."/>
            <person name="Kruys A."/>
            <person name="Hutchinson M.I."/>
            <person name="Powell A.J."/>
            <person name="Barry K."/>
            <person name="Miller A.N."/>
            <person name="Grigoriev I.V."/>
            <person name="Debuchy R."/>
            <person name="Gladieux P."/>
            <person name="Hiltunen Thoren M."/>
            <person name="Johannesson H."/>
        </authorList>
    </citation>
    <scope>NUCLEOTIDE SEQUENCE</scope>
    <source>
        <strain evidence="2">CBS 955.72</strain>
    </source>
</reference>
<name>A0AAJ0MIW3_9PEZI</name>
<keyword evidence="3" id="KW-1185">Reference proteome</keyword>
<dbReference type="Proteomes" id="UP001275084">
    <property type="component" value="Unassembled WGS sequence"/>
</dbReference>
<comment type="caution">
    <text evidence="2">The sequence shown here is derived from an EMBL/GenBank/DDBJ whole genome shotgun (WGS) entry which is preliminary data.</text>
</comment>
<dbReference type="AlphaFoldDB" id="A0AAJ0MIW3"/>
<protein>
    <submittedName>
        <fullName evidence="2">Lipocalin-like domain-containing protein</fullName>
    </submittedName>
</protein>
<reference evidence="2" key="2">
    <citation type="submission" date="2023-06" db="EMBL/GenBank/DDBJ databases">
        <authorList>
            <consortium name="Lawrence Berkeley National Laboratory"/>
            <person name="Haridas S."/>
            <person name="Hensen N."/>
            <person name="Bonometti L."/>
            <person name="Westerberg I."/>
            <person name="Brannstrom I.O."/>
            <person name="Guillou S."/>
            <person name="Cros-Aarteil S."/>
            <person name="Calhoun S."/>
            <person name="Kuo A."/>
            <person name="Mondo S."/>
            <person name="Pangilinan J."/>
            <person name="Riley R."/>
            <person name="Labutti K."/>
            <person name="Andreopoulos B."/>
            <person name="Lipzen A."/>
            <person name="Chen C."/>
            <person name="Yanf M."/>
            <person name="Daum C."/>
            <person name="Ng V."/>
            <person name="Clum A."/>
            <person name="Steindorff A."/>
            <person name="Ohm R."/>
            <person name="Martin F."/>
            <person name="Silar P."/>
            <person name="Natvig D."/>
            <person name="Lalanne C."/>
            <person name="Gautier V."/>
            <person name="Ament-Velasquez S.L."/>
            <person name="Kruys A."/>
            <person name="Hutchinson M.I."/>
            <person name="Powell A.J."/>
            <person name="Barry K."/>
            <person name="Miller A.N."/>
            <person name="Grigoriev I.V."/>
            <person name="Debuchy R."/>
            <person name="Gladieux P."/>
            <person name="Thoren M.H."/>
            <person name="Johannesson H."/>
        </authorList>
    </citation>
    <scope>NUCLEOTIDE SEQUENCE</scope>
    <source>
        <strain evidence="2">CBS 955.72</strain>
    </source>
</reference>
<proteinExistence type="predicted"/>
<evidence type="ECO:0000259" key="1">
    <source>
        <dbReference type="Pfam" id="PF13924"/>
    </source>
</evidence>
<gene>
    <name evidence="2" type="ORF">B0T25DRAFT_496581</name>
</gene>
<dbReference type="InterPro" id="IPR024311">
    <property type="entry name" value="Lipocalin-like"/>
</dbReference>
<dbReference type="EMBL" id="JAUIQD010000002">
    <property type="protein sequence ID" value="KAK3360621.1"/>
    <property type="molecule type" value="Genomic_DNA"/>
</dbReference>
<accession>A0AAJ0MIW3</accession>
<organism evidence="2 3">
    <name type="scientific">Lasiosphaeria hispida</name>
    <dbReference type="NCBI Taxonomy" id="260671"/>
    <lineage>
        <taxon>Eukaryota</taxon>
        <taxon>Fungi</taxon>
        <taxon>Dikarya</taxon>
        <taxon>Ascomycota</taxon>
        <taxon>Pezizomycotina</taxon>
        <taxon>Sordariomycetes</taxon>
        <taxon>Sordariomycetidae</taxon>
        <taxon>Sordariales</taxon>
        <taxon>Lasiosphaeriaceae</taxon>
        <taxon>Lasiosphaeria</taxon>
    </lineage>
</organism>
<evidence type="ECO:0000313" key="2">
    <source>
        <dbReference type="EMBL" id="KAK3360621.1"/>
    </source>
</evidence>